<organism evidence="18 19">
    <name type="scientific">Nesidiocoris tenuis</name>
    <dbReference type="NCBI Taxonomy" id="355587"/>
    <lineage>
        <taxon>Eukaryota</taxon>
        <taxon>Metazoa</taxon>
        <taxon>Ecdysozoa</taxon>
        <taxon>Arthropoda</taxon>
        <taxon>Hexapoda</taxon>
        <taxon>Insecta</taxon>
        <taxon>Pterygota</taxon>
        <taxon>Neoptera</taxon>
        <taxon>Paraneoptera</taxon>
        <taxon>Hemiptera</taxon>
        <taxon>Heteroptera</taxon>
        <taxon>Panheteroptera</taxon>
        <taxon>Cimicomorpha</taxon>
        <taxon>Miridae</taxon>
        <taxon>Dicyphina</taxon>
        <taxon>Nesidiocoris</taxon>
    </lineage>
</organism>
<reference evidence="18 19" key="1">
    <citation type="submission" date="2020-02" db="EMBL/GenBank/DDBJ databases">
        <authorList>
            <person name="Ferguson B K."/>
        </authorList>
    </citation>
    <scope>NUCLEOTIDE SEQUENCE [LARGE SCALE GENOMIC DNA]</scope>
</reference>
<keyword evidence="9 11" id="KW-0968">Cytoplasmic vesicle</keyword>
<dbReference type="SUPFAM" id="SSF81995">
    <property type="entry name" value="beta-sandwich domain of Sec23/24"/>
    <property type="match status" value="1"/>
</dbReference>
<dbReference type="Pfam" id="PF04810">
    <property type="entry name" value="zf-Sec23_Sec24"/>
    <property type="match status" value="1"/>
</dbReference>
<keyword evidence="6 11" id="KW-0931">ER-Golgi transport</keyword>
<evidence type="ECO:0000259" key="15">
    <source>
        <dbReference type="Pfam" id="PF04811"/>
    </source>
</evidence>
<evidence type="ECO:0000256" key="8">
    <source>
        <dbReference type="ARBA" id="ARBA00023136"/>
    </source>
</evidence>
<dbReference type="Gene3D" id="2.30.30.380">
    <property type="entry name" value="Zn-finger domain of Sec23/24"/>
    <property type="match status" value="1"/>
</dbReference>
<dbReference type="GO" id="GO:0070971">
    <property type="term" value="C:endoplasmic reticulum exit site"/>
    <property type="evidence" value="ECO:0007669"/>
    <property type="project" value="TreeGrafter"/>
</dbReference>
<sequence length="758" mass="85534">MTTTYEEFIQQSEERDGVRFTWNVWPSSRIEATRLVVPVGCLYQPLKERTDLPAIQYDPVLCTRNTCRAILNPMCQVDYRAKLWYAAISEQHQPAELIPSFSTIEYTILRAQFLPPIFLLVVDTCLFDDELGALKDSLQTSLSLLPTNSLVGLITFGRMVQVHELGCEGLSRSYVFRGTKDLTSKQVQDMLGIGRVTGGQQQQQQQRGPGQQQQQFPTNRFIQPIQSCDMSLTDLLGEMQRDPWPVSQGKRPLRSTGAALNIAVGLLECSYPNTGARIMLFVGGPCSQGPGQVVNDDLREPIRSHHDIQKDNARYMKKAIKHYDALALRAATNGHSIDIYSCALDQTGLHEMKQCCNSTGGHMVMGDTFNSTLFKQTFQRVLSRDQKGDFKMAFNGVLEVKTSRELKVMGAIGSCVSLNTKGPCVSETDIGLGGTCQWKFCTFNPNTAVALFFEVVNQHAAPIPQGGRGCIQFITQYQHASGQRRIRVTTIARNWADANTPANMHHVSAGFDQEAGAVVMGRMVVHRAETDDGPDVMRWADRMLIRLCQKFGEYNKDDPNSFRLPENFSLYPQFMYHLRRSQFLQVFNNSPDETSYYRHILMREDLSQSLIMIQPILYSYSFNGPEPVLLDTSSIQPDRILLMDTFFQILIFHGETIAQWRAQRYQDLPEYENFKQLLQAPVDDAKEILHTRFPMPRYIDTEQGGSQARFLLSKVNPSQTHNNMYGYGGESGAPVLTDDVSLQVFMEHLKKLAVSSTA</sequence>
<evidence type="ECO:0000259" key="17">
    <source>
        <dbReference type="Pfam" id="PF08033"/>
    </source>
</evidence>
<evidence type="ECO:0000256" key="2">
    <source>
        <dbReference type="ARBA" id="ARBA00022448"/>
    </source>
</evidence>
<dbReference type="OrthoDB" id="10256289at2759"/>
<dbReference type="InterPro" id="IPR036174">
    <property type="entry name" value="Znf_Sec23_Sec24_sf"/>
</dbReference>
<dbReference type="InterPro" id="IPR036175">
    <property type="entry name" value="Sec23/24_helical_dom_sf"/>
</dbReference>
<evidence type="ECO:0000256" key="6">
    <source>
        <dbReference type="ARBA" id="ARBA00022892"/>
    </source>
</evidence>
<dbReference type="SUPFAM" id="SSF82919">
    <property type="entry name" value="Zn-finger domain of Sec23/24"/>
    <property type="match status" value="1"/>
</dbReference>
<dbReference type="InterPro" id="IPR037364">
    <property type="entry name" value="Sec23"/>
</dbReference>
<dbReference type="SUPFAM" id="SSF81811">
    <property type="entry name" value="Helical domain of Sec23/24"/>
    <property type="match status" value="1"/>
</dbReference>
<dbReference type="FunFam" id="3.40.20.10:FF:000003">
    <property type="entry name" value="Protein transport protein SEC23"/>
    <property type="match status" value="1"/>
</dbReference>
<feature type="compositionally biased region" description="Low complexity" evidence="12">
    <location>
        <begin position="198"/>
        <end position="215"/>
    </location>
</feature>
<keyword evidence="11" id="KW-0963">Cytoplasm</keyword>
<dbReference type="GO" id="GO:0005096">
    <property type="term" value="F:GTPase activator activity"/>
    <property type="evidence" value="ECO:0007669"/>
    <property type="project" value="TreeGrafter"/>
</dbReference>
<dbReference type="InterPro" id="IPR036180">
    <property type="entry name" value="Gelsolin-like_dom_sf"/>
</dbReference>
<dbReference type="Pfam" id="PF04815">
    <property type="entry name" value="Sec23_helical"/>
    <property type="match status" value="1"/>
</dbReference>
<dbReference type="CDD" id="cd11287">
    <property type="entry name" value="Sec23_C"/>
    <property type="match status" value="1"/>
</dbReference>
<keyword evidence="19" id="KW-1185">Reference proteome</keyword>
<dbReference type="Gene3D" id="3.40.50.410">
    <property type="entry name" value="von Willebrand factor, type A domain"/>
    <property type="match status" value="1"/>
</dbReference>
<dbReference type="InterPro" id="IPR037550">
    <property type="entry name" value="Sec23_C"/>
</dbReference>
<dbReference type="Gene3D" id="3.40.20.10">
    <property type="entry name" value="Severin"/>
    <property type="match status" value="1"/>
</dbReference>
<dbReference type="GO" id="GO:0030127">
    <property type="term" value="C:COPII vesicle coat"/>
    <property type="evidence" value="ECO:0007669"/>
    <property type="project" value="InterPro"/>
</dbReference>
<dbReference type="GO" id="GO:0006886">
    <property type="term" value="P:intracellular protein transport"/>
    <property type="evidence" value="ECO:0007669"/>
    <property type="project" value="InterPro"/>
</dbReference>
<dbReference type="Pfam" id="PF04811">
    <property type="entry name" value="Sec23_trunk"/>
    <property type="match status" value="1"/>
</dbReference>
<dbReference type="InterPro" id="IPR029006">
    <property type="entry name" value="ADF-H/Gelsolin-like_dom_sf"/>
</dbReference>
<dbReference type="GO" id="GO:0005789">
    <property type="term" value="C:endoplasmic reticulum membrane"/>
    <property type="evidence" value="ECO:0007669"/>
    <property type="project" value="UniProtKB-SubCell"/>
</dbReference>
<keyword evidence="2 11" id="KW-0813">Transport</keyword>
<dbReference type="Pfam" id="PF08033">
    <property type="entry name" value="Sec23_BS"/>
    <property type="match status" value="1"/>
</dbReference>
<dbReference type="SUPFAM" id="SSF82754">
    <property type="entry name" value="C-terminal, gelsolin-like domain of Sec23/24"/>
    <property type="match status" value="1"/>
</dbReference>
<dbReference type="PANTHER" id="PTHR11141">
    <property type="entry name" value="PROTEIN TRANSPORT PROTEIN SEC23"/>
    <property type="match status" value="1"/>
</dbReference>
<evidence type="ECO:0000256" key="1">
    <source>
        <dbReference type="ARBA" id="ARBA00009210"/>
    </source>
</evidence>
<dbReference type="GO" id="GO:0090110">
    <property type="term" value="P:COPII-coated vesicle cargo loading"/>
    <property type="evidence" value="ECO:0007669"/>
    <property type="project" value="TreeGrafter"/>
</dbReference>
<evidence type="ECO:0000256" key="11">
    <source>
        <dbReference type="RuleBase" id="RU365030"/>
    </source>
</evidence>
<dbReference type="InterPro" id="IPR007123">
    <property type="entry name" value="Gelsolin-like_dom"/>
</dbReference>
<name>A0A6H5H9G9_9HEMI</name>
<dbReference type="FunFam" id="2.60.40.1670:FF:000006">
    <property type="entry name" value="Protein transport protein SEC23"/>
    <property type="match status" value="1"/>
</dbReference>
<dbReference type="InterPro" id="IPR006895">
    <property type="entry name" value="Znf_Sec23_Sec24"/>
</dbReference>
<feature type="domain" description="Sec23/Sec24 helical" evidence="16">
    <location>
        <begin position="512"/>
        <end position="610"/>
    </location>
</feature>
<feature type="region of interest" description="Disordered" evidence="12">
    <location>
        <begin position="197"/>
        <end position="217"/>
    </location>
</feature>
<evidence type="ECO:0000256" key="10">
    <source>
        <dbReference type="ARBA" id="ARBA00025471"/>
    </source>
</evidence>
<evidence type="ECO:0000256" key="12">
    <source>
        <dbReference type="SAM" id="MobiDB-lite"/>
    </source>
</evidence>
<gene>
    <name evidence="18" type="ORF">NTEN_LOCUS17338</name>
</gene>
<dbReference type="EMBL" id="CADCXU010025611">
    <property type="protein sequence ID" value="CAB0012631.1"/>
    <property type="molecule type" value="Genomic_DNA"/>
</dbReference>
<dbReference type="InterPro" id="IPR006896">
    <property type="entry name" value="Sec23/24_trunk_dom"/>
</dbReference>
<dbReference type="CDD" id="cd01478">
    <property type="entry name" value="Sec23-like"/>
    <property type="match status" value="1"/>
</dbReference>
<evidence type="ECO:0000256" key="3">
    <source>
        <dbReference type="ARBA" id="ARBA00022723"/>
    </source>
</evidence>
<feature type="domain" description="Sec23/Sec24 trunk" evidence="15">
    <location>
        <begin position="115"/>
        <end position="381"/>
    </location>
</feature>
<dbReference type="AlphaFoldDB" id="A0A6H5H9G9"/>
<dbReference type="Proteomes" id="UP000479000">
    <property type="component" value="Unassembled WGS sequence"/>
</dbReference>
<dbReference type="GO" id="GO:0008270">
    <property type="term" value="F:zinc ion binding"/>
    <property type="evidence" value="ECO:0007669"/>
    <property type="project" value="InterPro"/>
</dbReference>
<evidence type="ECO:0000259" key="16">
    <source>
        <dbReference type="Pfam" id="PF04815"/>
    </source>
</evidence>
<dbReference type="InterPro" id="IPR036465">
    <property type="entry name" value="vWFA_dom_sf"/>
</dbReference>
<dbReference type="Gene3D" id="2.60.40.1670">
    <property type="entry name" value="beta-sandwich domain of Sec23/24"/>
    <property type="match status" value="1"/>
</dbReference>
<evidence type="ECO:0000259" key="13">
    <source>
        <dbReference type="Pfam" id="PF00626"/>
    </source>
</evidence>
<comment type="function">
    <text evidence="10 11">Component of the coat protein complex II (COPII) which promotes the formation of transport vesicles from the endoplasmic reticulum (ER). The coat has two main functions, the physical deformation of the endoplasmic reticulum membrane into vesicles and the selection of cargo molecules.</text>
</comment>
<protein>
    <recommendedName>
        <fullName evidence="11">Protein transport protein SEC23</fullName>
    </recommendedName>
</protein>
<evidence type="ECO:0000256" key="9">
    <source>
        <dbReference type="ARBA" id="ARBA00023329"/>
    </source>
</evidence>
<dbReference type="SUPFAM" id="SSF53300">
    <property type="entry name" value="vWA-like"/>
    <property type="match status" value="1"/>
</dbReference>
<dbReference type="Gene3D" id="1.20.120.730">
    <property type="entry name" value="Sec23/Sec24 helical domain"/>
    <property type="match status" value="1"/>
</dbReference>
<evidence type="ECO:0000313" key="19">
    <source>
        <dbReference type="Proteomes" id="UP000479000"/>
    </source>
</evidence>
<proteinExistence type="inferred from homology"/>
<comment type="subcellular location">
    <subcellularLocation>
        <location evidence="11">Cytoplasmic vesicle</location>
        <location evidence="11">COPII-coated vesicle membrane</location>
        <topology evidence="11">Peripheral membrane protein</topology>
        <orientation evidence="11">Cytoplasmic side</orientation>
    </subcellularLocation>
    <subcellularLocation>
        <location evidence="11">Endoplasmic reticulum membrane</location>
        <topology evidence="11">Peripheral membrane protein</topology>
        <orientation evidence="11">Cytoplasmic side</orientation>
    </subcellularLocation>
</comment>
<keyword evidence="7 11" id="KW-0653">Protein transport</keyword>
<feature type="domain" description="Zinc finger Sec23/Sec24-type" evidence="14">
    <location>
        <begin position="59"/>
        <end position="84"/>
    </location>
</feature>
<keyword evidence="8 11" id="KW-0472">Membrane</keyword>
<comment type="similarity">
    <text evidence="1 11">Belongs to the SEC23/SEC24 family. SEC23 subfamily.</text>
</comment>
<evidence type="ECO:0000256" key="4">
    <source>
        <dbReference type="ARBA" id="ARBA00022824"/>
    </source>
</evidence>
<dbReference type="InterPro" id="IPR012990">
    <property type="entry name" value="Beta-sandwich_Sec23_24"/>
</dbReference>
<dbReference type="FunFam" id="3.40.50.410:FF:000008">
    <property type="entry name" value="Protein transport protein SEC23"/>
    <property type="match status" value="1"/>
</dbReference>
<feature type="domain" description="Sec23/Sec24 beta-sandwich" evidence="17">
    <location>
        <begin position="393"/>
        <end position="496"/>
    </location>
</feature>
<dbReference type="Pfam" id="PF00626">
    <property type="entry name" value="Gelsolin"/>
    <property type="match status" value="1"/>
</dbReference>
<evidence type="ECO:0000256" key="5">
    <source>
        <dbReference type="ARBA" id="ARBA00022833"/>
    </source>
</evidence>
<dbReference type="FunFam" id="1.20.120.730:FF:000005">
    <property type="entry name" value="Protein transport protein SEC23"/>
    <property type="match status" value="1"/>
</dbReference>
<keyword evidence="5 11" id="KW-0862">Zinc</keyword>
<evidence type="ECO:0000313" key="18">
    <source>
        <dbReference type="EMBL" id="CAB0012631.1"/>
    </source>
</evidence>
<dbReference type="PANTHER" id="PTHR11141:SF0">
    <property type="entry name" value="PROTEIN TRANSPORT PROTEIN SEC23"/>
    <property type="match status" value="1"/>
</dbReference>
<feature type="domain" description="Gelsolin-like" evidence="13">
    <location>
        <begin position="622"/>
        <end position="711"/>
    </location>
</feature>
<keyword evidence="4 11" id="KW-0256">Endoplasmic reticulum</keyword>
<dbReference type="InterPro" id="IPR006900">
    <property type="entry name" value="Sec23/24_helical_dom"/>
</dbReference>
<keyword evidence="3 11" id="KW-0479">Metal-binding</keyword>
<evidence type="ECO:0000256" key="7">
    <source>
        <dbReference type="ARBA" id="ARBA00022927"/>
    </source>
</evidence>
<evidence type="ECO:0000259" key="14">
    <source>
        <dbReference type="Pfam" id="PF04810"/>
    </source>
</evidence>
<accession>A0A6H5H9G9</accession>